<dbReference type="Pfam" id="PF14588">
    <property type="entry name" value="YjgF_endoribonc"/>
    <property type="match status" value="1"/>
</dbReference>
<feature type="domain" description="Endoribonuclease L-PSP/chorismate mutase-like" evidence="1">
    <location>
        <begin position="4"/>
        <end position="149"/>
    </location>
</feature>
<dbReference type="Gene3D" id="3.30.1330.40">
    <property type="entry name" value="RutC-like"/>
    <property type="match status" value="1"/>
</dbReference>
<dbReference type="InterPro" id="IPR013813">
    <property type="entry name" value="Endoribo_LPSP/chorism_mut-like"/>
</dbReference>
<proteinExistence type="predicted"/>
<dbReference type="SUPFAM" id="SSF55298">
    <property type="entry name" value="YjgF-like"/>
    <property type="match status" value="1"/>
</dbReference>
<name>A0A0W8G1G8_9ZZZZ</name>
<dbReference type="PANTHER" id="PTHR43760:SF1">
    <property type="entry name" value="ENDORIBONUCLEASE L-PSP_CHORISMATE MUTASE-LIKE DOMAIN-CONTAINING PROTEIN"/>
    <property type="match status" value="1"/>
</dbReference>
<evidence type="ECO:0000259" key="1">
    <source>
        <dbReference type="Pfam" id="PF14588"/>
    </source>
</evidence>
<sequence length="152" mass="16114">MLEEKLNEMGIDIPEAPKPLASYIPAVVSGNLVYTAGQVPLENGKINFTGLVGRDLTIEAAQKAAKICAINCLSAIKSVLGDLNRIERILKLTVFVASAEGFVDQPKVANGASDFVVELFGEKGKHVRSAVGVSGLPINAPVEIEMIAEIKK</sequence>
<dbReference type="InterPro" id="IPR035959">
    <property type="entry name" value="RutC-like_sf"/>
</dbReference>
<protein>
    <submittedName>
        <fullName evidence="2">Endoribonuclease l-psp</fullName>
    </submittedName>
</protein>
<reference evidence="2" key="1">
    <citation type="journal article" date="2015" name="Proc. Natl. Acad. Sci. U.S.A.">
        <title>Networks of energetic and metabolic interactions define dynamics in microbial communities.</title>
        <authorList>
            <person name="Embree M."/>
            <person name="Liu J.K."/>
            <person name="Al-Bassam M.M."/>
            <person name="Zengler K."/>
        </authorList>
    </citation>
    <scope>NUCLEOTIDE SEQUENCE</scope>
</reference>
<gene>
    <name evidence="2" type="ORF">ASZ90_003280</name>
</gene>
<organism evidence="2">
    <name type="scientific">hydrocarbon metagenome</name>
    <dbReference type="NCBI Taxonomy" id="938273"/>
    <lineage>
        <taxon>unclassified sequences</taxon>
        <taxon>metagenomes</taxon>
        <taxon>ecological metagenomes</taxon>
    </lineage>
</organism>
<dbReference type="EMBL" id="LNQE01000395">
    <property type="protein sequence ID" value="KUG26873.1"/>
    <property type="molecule type" value="Genomic_DNA"/>
</dbReference>
<dbReference type="PANTHER" id="PTHR43760">
    <property type="entry name" value="ENDORIBONUCLEASE-RELATED"/>
    <property type="match status" value="1"/>
</dbReference>
<evidence type="ECO:0000313" key="2">
    <source>
        <dbReference type="EMBL" id="KUG26873.1"/>
    </source>
</evidence>
<dbReference type="CDD" id="cd02199">
    <property type="entry name" value="YjgF_YER057c_UK114_like_1"/>
    <property type="match status" value="1"/>
</dbReference>
<accession>A0A0W8G1G8</accession>
<comment type="caution">
    <text evidence="2">The sequence shown here is derived from an EMBL/GenBank/DDBJ whole genome shotgun (WGS) entry which is preliminary data.</text>
</comment>
<dbReference type="AlphaFoldDB" id="A0A0W8G1G8"/>